<name>W1PAI3_AMBTC</name>
<organism evidence="2 3">
    <name type="scientific">Amborella trichopoda</name>
    <dbReference type="NCBI Taxonomy" id="13333"/>
    <lineage>
        <taxon>Eukaryota</taxon>
        <taxon>Viridiplantae</taxon>
        <taxon>Streptophyta</taxon>
        <taxon>Embryophyta</taxon>
        <taxon>Tracheophyta</taxon>
        <taxon>Spermatophyta</taxon>
        <taxon>Magnoliopsida</taxon>
        <taxon>Amborellales</taxon>
        <taxon>Amborellaceae</taxon>
        <taxon>Amborella</taxon>
    </lineage>
</organism>
<protein>
    <submittedName>
        <fullName evidence="2">Uncharacterized protein</fullName>
    </submittedName>
</protein>
<dbReference type="Proteomes" id="UP000017836">
    <property type="component" value="Unassembled WGS sequence"/>
</dbReference>
<dbReference type="EMBL" id="KI394195">
    <property type="protein sequence ID" value="ERN04611.1"/>
    <property type="molecule type" value="Genomic_DNA"/>
</dbReference>
<evidence type="ECO:0000313" key="2">
    <source>
        <dbReference type="EMBL" id="ERN04611.1"/>
    </source>
</evidence>
<evidence type="ECO:0000256" key="1">
    <source>
        <dbReference type="SAM" id="MobiDB-lite"/>
    </source>
</evidence>
<sequence>MGGAQGCLRSERAAGREVAAEVERTVEEEDGKKGSEGSRRWAAVLRWGRGEHEVKVESSDRGGD</sequence>
<dbReference type="HOGENOM" id="CLU_2870589_0_0_1"/>
<feature type="compositionally biased region" description="Basic and acidic residues" evidence="1">
    <location>
        <begin position="9"/>
        <end position="39"/>
    </location>
</feature>
<gene>
    <name evidence="2" type="ORF">AMTR_s00075p00167470</name>
</gene>
<dbReference type="AlphaFoldDB" id="W1PAI3"/>
<dbReference type="Gramene" id="ERN04611">
    <property type="protein sequence ID" value="ERN04611"/>
    <property type="gene ID" value="AMTR_s00075p00167470"/>
</dbReference>
<reference evidence="3" key="1">
    <citation type="journal article" date="2013" name="Science">
        <title>The Amborella genome and the evolution of flowering plants.</title>
        <authorList>
            <consortium name="Amborella Genome Project"/>
        </authorList>
    </citation>
    <scope>NUCLEOTIDE SEQUENCE [LARGE SCALE GENOMIC DNA]</scope>
</reference>
<evidence type="ECO:0000313" key="3">
    <source>
        <dbReference type="Proteomes" id="UP000017836"/>
    </source>
</evidence>
<proteinExistence type="predicted"/>
<accession>W1PAI3</accession>
<keyword evidence="3" id="KW-1185">Reference proteome</keyword>
<feature type="region of interest" description="Disordered" evidence="1">
    <location>
        <begin position="1"/>
        <end position="39"/>
    </location>
</feature>